<evidence type="ECO:0000256" key="4">
    <source>
        <dbReference type="ARBA" id="ARBA00022679"/>
    </source>
</evidence>
<dbReference type="EC" id="2.7.13.3" evidence="2"/>
<comment type="caution">
    <text evidence="10">The sequence shown here is derived from an EMBL/GenBank/DDBJ whole genome shotgun (WGS) entry which is preliminary data.</text>
</comment>
<comment type="catalytic activity">
    <reaction evidence="1">
        <text>ATP + protein L-histidine = ADP + protein N-phospho-L-histidine.</text>
        <dbReference type="EC" id="2.7.13.3"/>
    </reaction>
</comment>
<name>A0ABW2NS26_9BACL</name>
<dbReference type="InterPro" id="IPR004358">
    <property type="entry name" value="Sig_transdc_His_kin-like_C"/>
</dbReference>
<organism evidence="10 11">
    <name type="scientific">Fictibacillus iocasae</name>
    <dbReference type="NCBI Taxonomy" id="2715437"/>
    <lineage>
        <taxon>Bacteria</taxon>
        <taxon>Bacillati</taxon>
        <taxon>Bacillota</taxon>
        <taxon>Bacilli</taxon>
        <taxon>Bacillales</taxon>
        <taxon>Fictibacillaceae</taxon>
        <taxon>Fictibacillus</taxon>
    </lineage>
</organism>
<dbReference type="InterPro" id="IPR036890">
    <property type="entry name" value="HATPase_C_sf"/>
</dbReference>
<evidence type="ECO:0000256" key="1">
    <source>
        <dbReference type="ARBA" id="ARBA00000085"/>
    </source>
</evidence>
<dbReference type="SUPFAM" id="SSF47384">
    <property type="entry name" value="Homodimeric domain of signal transducing histidine kinase"/>
    <property type="match status" value="1"/>
</dbReference>
<protein>
    <recommendedName>
        <fullName evidence="2">histidine kinase</fullName>
        <ecNumber evidence="2">2.7.13.3</ecNumber>
    </recommendedName>
</protein>
<evidence type="ECO:0000256" key="2">
    <source>
        <dbReference type="ARBA" id="ARBA00012438"/>
    </source>
</evidence>
<keyword evidence="11" id="KW-1185">Reference proteome</keyword>
<dbReference type="Pfam" id="PF00512">
    <property type="entry name" value="HisKA"/>
    <property type="match status" value="1"/>
</dbReference>
<reference evidence="11" key="1">
    <citation type="journal article" date="2019" name="Int. J. Syst. Evol. Microbiol.">
        <title>The Global Catalogue of Microorganisms (GCM) 10K type strain sequencing project: providing services to taxonomists for standard genome sequencing and annotation.</title>
        <authorList>
            <consortium name="The Broad Institute Genomics Platform"/>
            <consortium name="The Broad Institute Genome Sequencing Center for Infectious Disease"/>
            <person name="Wu L."/>
            <person name="Ma J."/>
        </authorList>
    </citation>
    <scope>NUCLEOTIDE SEQUENCE [LARGE SCALE GENOMIC DNA]</scope>
    <source>
        <strain evidence="11">NBRC 106396</strain>
    </source>
</reference>
<dbReference type="Pfam" id="PF02518">
    <property type="entry name" value="HATPase_c"/>
    <property type="match status" value="1"/>
</dbReference>
<dbReference type="Gene3D" id="3.30.565.10">
    <property type="entry name" value="Histidine kinase-like ATPase, C-terminal domain"/>
    <property type="match status" value="1"/>
</dbReference>
<dbReference type="PROSITE" id="PS50109">
    <property type="entry name" value="HIS_KIN"/>
    <property type="match status" value="1"/>
</dbReference>
<keyword evidence="6 10" id="KW-0418">Kinase</keyword>
<dbReference type="PANTHER" id="PTHR43065:SF10">
    <property type="entry name" value="PEROXIDE STRESS-ACTIVATED HISTIDINE KINASE MAK3"/>
    <property type="match status" value="1"/>
</dbReference>
<evidence type="ECO:0000256" key="7">
    <source>
        <dbReference type="ARBA" id="ARBA00022840"/>
    </source>
</evidence>
<gene>
    <name evidence="10" type="ORF">ACFQPF_08770</name>
</gene>
<evidence type="ECO:0000256" key="6">
    <source>
        <dbReference type="ARBA" id="ARBA00022777"/>
    </source>
</evidence>
<keyword evidence="4" id="KW-0808">Transferase</keyword>
<dbReference type="Pfam" id="PF09385">
    <property type="entry name" value="HisK_N"/>
    <property type="match status" value="1"/>
</dbReference>
<sequence length="383" mass="44390">MNGHKEQEQILNSESIIVFLNENHEQVVNKWLSSALLSPHDPFYKEIEQNGRSTLLALQRYLRSTEMTMMDQLTKKIAQERIEAEANIGDFVYNINTGRKIVTELVFCSLLTENEKGKGIMAINDFFDQLLYLAVKEFSRLKDEIIKSKNQFIQEMHHDRLTMLGQIAASFAHEFRNPLTSIKGFMYLLQKETPHQEKTKHYFDIIQNEMESLEDKVTQFLYLSKMKNLEDRIKPFHLSQTVHDMVDFMYPRFTESNIVHNIMITPGIWVEGEPSQIKQVLLNILNNAVEELCQMEGERRIDVHVTKGKEQCEVRISNNGEPIPAYLLENIFEPFVTTKSLGTGLGLSVCKQIVEKHSGTITVQSHSQETAFYIKLPLYEKKV</sequence>
<dbReference type="Proteomes" id="UP001596549">
    <property type="component" value="Unassembled WGS sequence"/>
</dbReference>
<proteinExistence type="predicted"/>
<accession>A0ABW2NS26</accession>
<dbReference type="SUPFAM" id="SSF55874">
    <property type="entry name" value="ATPase domain of HSP90 chaperone/DNA topoisomerase II/histidine kinase"/>
    <property type="match status" value="1"/>
</dbReference>
<dbReference type="RefSeq" id="WP_379748673.1">
    <property type="nucleotide sequence ID" value="NZ_JBHTCP010000014.1"/>
</dbReference>
<evidence type="ECO:0000256" key="3">
    <source>
        <dbReference type="ARBA" id="ARBA00022553"/>
    </source>
</evidence>
<evidence type="ECO:0000313" key="11">
    <source>
        <dbReference type="Proteomes" id="UP001596549"/>
    </source>
</evidence>
<keyword evidence="8" id="KW-0902">Two-component regulatory system</keyword>
<evidence type="ECO:0000313" key="10">
    <source>
        <dbReference type="EMBL" id="MFC7371768.1"/>
    </source>
</evidence>
<keyword evidence="3" id="KW-0597">Phosphoprotein</keyword>
<evidence type="ECO:0000259" key="9">
    <source>
        <dbReference type="PROSITE" id="PS50109"/>
    </source>
</evidence>
<dbReference type="SMART" id="SM00387">
    <property type="entry name" value="HATPase_c"/>
    <property type="match status" value="1"/>
</dbReference>
<dbReference type="PRINTS" id="PR00344">
    <property type="entry name" value="BCTRLSENSOR"/>
</dbReference>
<keyword evidence="5" id="KW-0547">Nucleotide-binding</keyword>
<dbReference type="SMART" id="SM00388">
    <property type="entry name" value="HisKA"/>
    <property type="match status" value="1"/>
</dbReference>
<dbReference type="InterPro" id="IPR003661">
    <property type="entry name" value="HisK_dim/P_dom"/>
</dbReference>
<evidence type="ECO:0000256" key="5">
    <source>
        <dbReference type="ARBA" id="ARBA00022741"/>
    </source>
</evidence>
<dbReference type="EMBL" id="JBHTCP010000014">
    <property type="protein sequence ID" value="MFC7371768.1"/>
    <property type="molecule type" value="Genomic_DNA"/>
</dbReference>
<dbReference type="InterPro" id="IPR018984">
    <property type="entry name" value="Histidine_kinase_N"/>
</dbReference>
<dbReference type="CDD" id="cd00082">
    <property type="entry name" value="HisKA"/>
    <property type="match status" value="1"/>
</dbReference>
<feature type="domain" description="Histidine kinase" evidence="9">
    <location>
        <begin position="170"/>
        <end position="380"/>
    </location>
</feature>
<dbReference type="InterPro" id="IPR005467">
    <property type="entry name" value="His_kinase_dom"/>
</dbReference>
<evidence type="ECO:0000256" key="8">
    <source>
        <dbReference type="ARBA" id="ARBA00023012"/>
    </source>
</evidence>
<dbReference type="GO" id="GO:0016301">
    <property type="term" value="F:kinase activity"/>
    <property type="evidence" value="ECO:0007669"/>
    <property type="project" value="UniProtKB-KW"/>
</dbReference>
<keyword evidence="7" id="KW-0067">ATP-binding</keyword>
<dbReference type="InterPro" id="IPR036097">
    <property type="entry name" value="HisK_dim/P_sf"/>
</dbReference>
<dbReference type="Gene3D" id="1.10.287.130">
    <property type="match status" value="1"/>
</dbReference>
<dbReference type="PANTHER" id="PTHR43065">
    <property type="entry name" value="SENSOR HISTIDINE KINASE"/>
    <property type="match status" value="1"/>
</dbReference>
<dbReference type="InterPro" id="IPR003594">
    <property type="entry name" value="HATPase_dom"/>
</dbReference>
<dbReference type="Gene3D" id="1.10.490.70">
    <property type="entry name" value="Histidine kinase N-terminal domain"/>
    <property type="match status" value="1"/>
</dbReference>